<evidence type="ECO:0000256" key="1">
    <source>
        <dbReference type="SAM" id="Coils"/>
    </source>
</evidence>
<feature type="compositionally biased region" description="Basic and acidic residues" evidence="2">
    <location>
        <begin position="638"/>
        <end position="653"/>
    </location>
</feature>
<dbReference type="AlphaFoldDB" id="A0A401PI93"/>
<feature type="region of interest" description="Disordered" evidence="2">
    <location>
        <begin position="638"/>
        <end position="684"/>
    </location>
</feature>
<evidence type="ECO:0000313" key="4">
    <source>
        <dbReference type="EMBL" id="GCB72863.1"/>
    </source>
</evidence>
<dbReference type="OrthoDB" id="6241467at2759"/>
<feature type="region of interest" description="Disordered" evidence="2">
    <location>
        <begin position="491"/>
        <end position="526"/>
    </location>
</feature>
<gene>
    <name evidence="4" type="ORF">scyTo_0002229</name>
</gene>
<feature type="region of interest" description="Disordered" evidence="2">
    <location>
        <begin position="554"/>
        <end position="575"/>
    </location>
</feature>
<feature type="compositionally biased region" description="Low complexity" evidence="2">
    <location>
        <begin position="499"/>
        <end position="508"/>
    </location>
</feature>
<name>A0A401PI93_SCYTO</name>
<proteinExistence type="predicted"/>
<evidence type="ECO:0000313" key="5">
    <source>
        <dbReference type="Proteomes" id="UP000288216"/>
    </source>
</evidence>
<dbReference type="OMA" id="PYISHGR"/>
<reference evidence="4 5" key="1">
    <citation type="journal article" date="2018" name="Nat. Ecol. Evol.">
        <title>Shark genomes provide insights into elasmobranch evolution and the origin of vertebrates.</title>
        <authorList>
            <person name="Hara Y"/>
            <person name="Yamaguchi K"/>
            <person name="Onimaru K"/>
            <person name="Kadota M"/>
            <person name="Koyanagi M"/>
            <person name="Keeley SD"/>
            <person name="Tatsumi K"/>
            <person name="Tanaka K"/>
            <person name="Motone F"/>
            <person name="Kageyama Y"/>
            <person name="Nozu R"/>
            <person name="Adachi N"/>
            <person name="Nishimura O"/>
            <person name="Nakagawa R"/>
            <person name="Tanegashima C"/>
            <person name="Kiyatake I"/>
            <person name="Matsumoto R"/>
            <person name="Murakumo K"/>
            <person name="Nishida K"/>
            <person name="Terakita A"/>
            <person name="Kuratani S"/>
            <person name="Sato K"/>
            <person name="Hyodo S Kuraku.S."/>
        </authorList>
    </citation>
    <scope>NUCLEOTIDE SEQUENCE [LARGE SCALE GENOMIC DNA]</scope>
</reference>
<dbReference type="Pfam" id="PF15057">
    <property type="entry name" value="DUF4537"/>
    <property type="match status" value="1"/>
</dbReference>
<protein>
    <recommendedName>
        <fullName evidence="3">DUF4537 domain-containing protein</fullName>
    </recommendedName>
</protein>
<accession>A0A401PI93</accession>
<dbReference type="InterPro" id="IPR036465">
    <property type="entry name" value="vWFA_dom_sf"/>
</dbReference>
<keyword evidence="5" id="KW-1185">Reference proteome</keyword>
<feature type="compositionally biased region" description="Polar residues" evidence="2">
    <location>
        <begin position="565"/>
        <end position="575"/>
    </location>
</feature>
<feature type="region of interest" description="Disordered" evidence="2">
    <location>
        <begin position="792"/>
        <end position="811"/>
    </location>
</feature>
<dbReference type="PANTHER" id="PTHR14343:SF3">
    <property type="entry name" value="SIMILAR TO PREDICTED GENE ICRFP703B1614Q5.5"/>
    <property type="match status" value="1"/>
</dbReference>
<dbReference type="PANTHER" id="PTHR14343">
    <property type="entry name" value="VWFA DOMAIN-CONTAINING PROTEIN"/>
    <property type="match status" value="1"/>
</dbReference>
<dbReference type="InterPro" id="IPR032770">
    <property type="entry name" value="DUF4537"/>
</dbReference>
<sequence length="811" mass="93744">MQVHLSAVKYHLVETLLAMAYSTNYSRFNIVEFSNKITKWCDRLVTCSPQTVYSAIQWIQSLTCTLGRNLLGALTAAFHDPVCQAIYLVTNSLIDNELKDIFYAIPYISHGRPVHTLYLSSKWIDSESREFLQRIGGLTQGSAYLIRLNTSGDIKQVIPVYPADLSTSGPLYSDLKYCTVKRALDMNPYTGSDPEALHMHSLSVYNPQVTACICKYGAPWEGPLGSSQLISGASVLARRESDGFYYPGTIKQEVEERKRLFLIEFDKSTKDPSEKWQVSLQKIALHDIILYNEAMRHSVVPGDKVLAPWESDQTRYGPGTVIFGIETRDPRQVMEDEELSVNFWNGKTVKVSKNKAMWIPRALYERVQQQLLTPLSSRHQLQYEELSSCHDLCPLRPQAVPVHLCHFEPTYIQPGYPGFPGLDPYNDYWHGFYRGFHGLPAHPVCHCFPEVISPVGWWTATPRSTSPVGFDKGELDKKVTSQLQELDVLKKRRSGENLLPSSSSTSLSEDSDSSSEPNASKPILKDRAVNTDIKLFEKPGTKVKDRREWKYWSRSHQEPHRKKPGTSSSSPLRSFSNQLVSSTPLQHLRHTNQSAVFENVDRPHPQNRVTMKEVLTHQKHDITSSTKAEAPPIQERLGENQLSHDRQHQEAMQRSRKKKLQRRQWEKDREQQSEDKYQRVHEQRREKVMQHLENHFKQVAECERKLEETDRVKQQLQQKTQTRIQSVAWEDKEREARRLAYHQQLTARVNSKEAEKVKAEEIKEIQLQEARRRRVERHNKIAAERFYEAEKLTEERETGRRKHQIKHISSF</sequence>
<comment type="caution">
    <text evidence="4">The sequence shown here is derived from an EMBL/GenBank/DDBJ whole genome shotgun (WGS) entry which is preliminary data.</text>
</comment>
<evidence type="ECO:0000256" key="2">
    <source>
        <dbReference type="SAM" id="MobiDB-lite"/>
    </source>
</evidence>
<feature type="compositionally biased region" description="Basic and acidic residues" evidence="2">
    <location>
        <begin position="663"/>
        <end position="684"/>
    </location>
</feature>
<evidence type="ECO:0000259" key="3">
    <source>
        <dbReference type="Pfam" id="PF15057"/>
    </source>
</evidence>
<dbReference type="Proteomes" id="UP000288216">
    <property type="component" value="Unassembled WGS sequence"/>
</dbReference>
<keyword evidence="1" id="KW-0175">Coiled coil</keyword>
<feature type="domain" description="DUF4537" evidence="3">
    <location>
        <begin position="232"/>
        <end position="367"/>
    </location>
</feature>
<dbReference type="Gene3D" id="2.30.30.140">
    <property type="match status" value="1"/>
</dbReference>
<organism evidence="4 5">
    <name type="scientific">Scyliorhinus torazame</name>
    <name type="common">Cloudy catshark</name>
    <name type="synonym">Catulus torazame</name>
    <dbReference type="NCBI Taxonomy" id="75743"/>
    <lineage>
        <taxon>Eukaryota</taxon>
        <taxon>Metazoa</taxon>
        <taxon>Chordata</taxon>
        <taxon>Craniata</taxon>
        <taxon>Vertebrata</taxon>
        <taxon>Chondrichthyes</taxon>
        <taxon>Elasmobranchii</taxon>
        <taxon>Galeomorphii</taxon>
        <taxon>Galeoidea</taxon>
        <taxon>Carcharhiniformes</taxon>
        <taxon>Scyliorhinidae</taxon>
        <taxon>Scyliorhinus</taxon>
    </lineage>
</organism>
<feature type="compositionally biased region" description="Basic residues" evidence="2">
    <location>
        <begin position="799"/>
        <end position="811"/>
    </location>
</feature>
<dbReference type="SUPFAM" id="SSF53300">
    <property type="entry name" value="vWA-like"/>
    <property type="match status" value="1"/>
</dbReference>
<feature type="coiled-coil region" evidence="1">
    <location>
        <begin position="692"/>
        <end position="762"/>
    </location>
</feature>
<dbReference type="EMBL" id="BFAA01000541">
    <property type="protein sequence ID" value="GCB72863.1"/>
    <property type="molecule type" value="Genomic_DNA"/>
</dbReference>